<reference evidence="7" key="1">
    <citation type="submission" date="2009-10" db="EMBL/GenBank/DDBJ databases">
        <title>Diversity of trophic interactions inside an arsenic-rich microbial ecosystem.</title>
        <authorList>
            <person name="Bertin P.N."/>
            <person name="Heinrich-Salmeron A."/>
            <person name="Pelletier E."/>
            <person name="Goulhen-Chollet F."/>
            <person name="Arsene-Ploetze F."/>
            <person name="Gallien S."/>
            <person name="Calteau A."/>
            <person name="Vallenet D."/>
            <person name="Casiot C."/>
            <person name="Chane-Woon-Ming B."/>
            <person name="Giloteaux L."/>
            <person name="Barakat M."/>
            <person name="Bonnefoy V."/>
            <person name="Bruneel O."/>
            <person name="Chandler M."/>
            <person name="Cleiss J."/>
            <person name="Duran R."/>
            <person name="Elbaz-Poulichet F."/>
            <person name="Fonknechten N."/>
            <person name="Lauga B."/>
            <person name="Mornico D."/>
            <person name="Ortet P."/>
            <person name="Schaeffer C."/>
            <person name="Siguier P."/>
            <person name="Alexander Thil Smith A."/>
            <person name="Van Dorsselaer A."/>
            <person name="Weissenbach J."/>
            <person name="Medigue C."/>
            <person name="Le Paslier D."/>
        </authorList>
    </citation>
    <scope>NUCLEOTIDE SEQUENCE</scope>
</reference>
<dbReference type="InterPro" id="IPR036702">
    <property type="entry name" value="ComB-like_sf"/>
</dbReference>
<evidence type="ECO:0000256" key="3">
    <source>
        <dbReference type="ARBA" id="ARBA00012953"/>
    </source>
</evidence>
<evidence type="ECO:0000256" key="5">
    <source>
        <dbReference type="ARBA" id="ARBA00022842"/>
    </source>
</evidence>
<name>E6PRD8_9ZZZZ</name>
<sequence>MQKIHVLLTKEELDTQRLDGRVAIVLDVLFATTSALAALQAGARAVIPALDAAHARSIAAGLEPSSTILSGELDAETLPGFAHPTPLALLRHDLRERTLIYSTTNGTVALHKAQAAARVYAASLRNARATIEHVLREHAHSTVLVVCAGSSGQFNLEDFYGAGLLVSCLQQAPGARSFSDAALAAAALHQGSDALRSLRDSRVGRLMTSRHLDAEVEYAAQPHADDVVARLVDGRLVRVPSP</sequence>
<keyword evidence="5" id="KW-0460">Magnesium</keyword>
<dbReference type="PANTHER" id="PTHR37311">
    <property type="entry name" value="2-PHOSPHOSULFOLACTATE PHOSPHATASE-RELATED"/>
    <property type="match status" value="1"/>
</dbReference>
<dbReference type="PANTHER" id="PTHR37311:SF1">
    <property type="entry name" value="2-PHOSPHOSULFOLACTATE PHOSPHATASE-RELATED"/>
    <property type="match status" value="1"/>
</dbReference>
<dbReference type="SUPFAM" id="SSF142823">
    <property type="entry name" value="ComB-like"/>
    <property type="match status" value="1"/>
</dbReference>
<dbReference type="InterPro" id="IPR005238">
    <property type="entry name" value="ComB-like"/>
</dbReference>
<gene>
    <name evidence="7" type="ORF">CARN2_2965</name>
</gene>
<evidence type="ECO:0000256" key="1">
    <source>
        <dbReference type="ARBA" id="ARBA00001946"/>
    </source>
</evidence>
<protein>
    <recommendedName>
        <fullName evidence="3">2-phosphosulfolactate phosphatase</fullName>
        <ecNumber evidence="3">3.1.3.71</ecNumber>
    </recommendedName>
</protein>
<dbReference type="AlphaFoldDB" id="E6PRD8"/>
<dbReference type="Gene3D" id="3.90.1560.10">
    <property type="entry name" value="ComB-like"/>
    <property type="match status" value="1"/>
</dbReference>
<keyword evidence="4" id="KW-0378">Hydrolase</keyword>
<comment type="caution">
    <text evidence="7">The sequence shown here is derived from an EMBL/GenBank/DDBJ whole genome shotgun (WGS) entry which is preliminary data.</text>
</comment>
<evidence type="ECO:0000256" key="2">
    <source>
        <dbReference type="ARBA" id="ARBA00009997"/>
    </source>
</evidence>
<organism evidence="7">
    <name type="scientific">mine drainage metagenome</name>
    <dbReference type="NCBI Taxonomy" id="410659"/>
    <lineage>
        <taxon>unclassified sequences</taxon>
        <taxon>metagenomes</taxon>
        <taxon>ecological metagenomes</taxon>
    </lineage>
</organism>
<comment type="similarity">
    <text evidence="2">Belongs to the ComB family.</text>
</comment>
<accession>E6PRD8</accession>
<evidence type="ECO:0000256" key="4">
    <source>
        <dbReference type="ARBA" id="ARBA00022801"/>
    </source>
</evidence>
<dbReference type="EMBL" id="CABM01000043">
    <property type="protein sequence ID" value="CBH97493.1"/>
    <property type="molecule type" value="Genomic_DNA"/>
</dbReference>
<proteinExistence type="inferred from homology"/>
<comment type="catalytic activity">
    <reaction evidence="6">
        <text>(2R)-O-phospho-3-sulfolactate + H2O = (2R)-3-sulfolactate + phosphate</text>
        <dbReference type="Rhea" id="RHEA:23416"/>
        <dbReference type="ChEBI" id="CHEBI:15377"/>
        <dbReference type="ChEBI" id="CHEBI:15597"/>
        <dbReference type="ChEBI" id="CHEBI:43474"/>
        <dbReference type="ChEBI" id="CHEBI:58738"/>
        <dbReference type="EC" id="3.1.3.71"/>
    </reaction>
</comment>
<evidence type="ECO:0000313" key="7">
    <source>
        <dbReference type="EMBL" id="CBH97493.1"/>
    </source>
</evidence>
<dbReference type="Pfam" id="PF04029">
    <property type="entry name" value="2-ph_phosp"/>
    <property type="match status" value="1"/>
</dbReference>
<dbReference type="GO" id="GO:0000287">
    <property type="term" value="F:magnesium ion binding"/>
    <property type="evidence" value="ECO:0007669"/>
    <property type="project" value="InterPro"/>
</dbReference>
<dbReference type="EC" id="3.1.3.71" evidence="3"/>
<dbReference type="GO" id="GO:0050545">
    <property type="term" value="F:sulfopyruvate decarboxylase activity"/>
    <property type="evidence" value="ECO:0007669"/>
    <property type="project" value="TreeGrafter"/>
</dbReference>
<evidence type="ECO:0000256" key="6">
    <source>
        <dbReference type="ARBA" id="ARBA00033711"/>
    </source>
</evidence>
<dbReference type="GO" id="GO:0050532">
    <property type="term" value="F:2-phosphosulfolactate phosphatase activity"/>
    <property type="evidence" value="ECO:0007669"/>
    <property type="project" value="UniProtKB-EC"/>
</dbReference>
<comment type="cofactor">
    <cofactor evidence="1">
        <name>Mg(2+)</name>
        <dbReference type="ChEBI" id="CHEBI:18420"/>
    </cofactor>
</comment>